<name>A0A7W7QQP3_9ACTN</name>
<dbReference type="EMBL" id="JACHJP010000004">
    <property type="protein sequence ID" value="MBB4917336.1"/>
    <property type="molecule type" value="Genomic_DNA"/>
</dbReference>
<evidence type="ECO:0000313" key="2">
    <source>
        <dbReference type="EMBL" id="MBB4917336.1"/>
    </source>
</evidence>
<dbReference type="Gene3D" id="1.10.10.10">
    <property type="entry name" value="Winged helix-like DNA-binding domain superfamily/Winged helix DNA-binding domain"/>
    <property type="match status" value="1"/>
</dbReference>
<dbReference type="RefSeq" id="WP_184717487.1">
    <property type="nucleotide sequence ID" value="NZ_JACHJP010000004.1"/>
</dbReference>
<dbReference type="InterPro" id="IPR005149">
    <property type="entry name" value="Tscrpt_reg_PadR_N"/>
</dbReference>
<comment type="caution">
    <text evidence="2">The sequence shown here is derived from an EMBL/GenBank/DDBJ whole genome shotgun (WGS) entry which is preliminary data.</text>
</comment>
<feature type="domain" description="Transcription regulator PadR N-terminal" evidence="1">
    <location>
        <begin position="35"/>
        <end position="88"/>
    </location>
</feature>
<evidence type="ECO:0000259" key="1">
    <source>
        <dbReference type="Pfam" id="PF03551"/>
    </source>
</evidence>
<dbReference type="GO" id="GO:0003677">
    <property type="term" value="F:DNA binding"/>
    <property type="evidence" value="ECO:0007669"/>
    <property type="project" value="UniProtKB-KW"/>
</dbReference>
<dbReference type="InterPro" id="IPR036390">
    <property type="entry name" value="WH_DNA-bd_sf"/>
</dbReference>
<protein>
    <submittedName>
        <fullName evidence="2">DNA-binding PadR family transcriptional regulator</fullName>
    </submittedName>
</protein>
<sequence length="109" mass="12520">MTEPAPKVRLTTTTRLVLDLFLATGPDDPLWGYRITEETGLGPGIVYPLLERLEKARWITATWETGVSEDRPRRRFYTLSGTGRQQYAALRAVRERLPRWKWAPGGARH</sequence>
<reference evidence="2 3" key="1">
    <citation type="submission" date="2020-08" db="EMBL/GenBank/DDBJ databases">
        <title>Genomic Encyclopedia of Type Strains, Phase III (KMG-III): the genomes of soil and plant-associated and newly described type strains.</title>
        <authorList>
            <person name="Whitman W."/>
        </authorList>
    </citation>
    <scope>NUCLEOTIDE SEQUENCE [LARGE SCALE GENOMIC DNA]</scope>
    <source>
        <strain evidence="2 3">CECT 8840</strain>
    </source>
</reference>
<dbReference type="SUPFAM" id="SSF46785">
    <property type="entry name" value="Winged helix' DNA-binding domain"/>
    <property type="match status" value="1"/>
</dbReference>
<dbReference type="Proteomes" id="UP000552644">
    <property type="component" value="Unassembled WGS sequence"/>
</dbReference>
<dbReference type="AlphaFoldDB" id="A0A7W7QQP3"/>
<gene>
    <name evidence="2" type="ORF">FHS44_004444</name>
</gene>
<organism evidence="2 3">
    <name type="scientific">Streptosporangium saharense</name>
    <dbReference type="NCBI Taxonomy" id="1706840"/>
    <lineage>
        <taxon>Bacteria</taxon>
        <taxon>Bacillati</taxon>
        <taxon>Actinomycetota</taxon>
        <taxon>Actinomycetes</taxon>
        <taxon>Streptosporangiales</taxon>
        <taxon>Streptosporangiaceae</taxon>
        <taxon>Streptosporangium</taxon>
    </lineage>
</organism>
<proteinExistence type="predicted"/>
<keyword evidence="3" id="KW-1185">Reference proteome</keyword>
<evidence type="ECO:0000313" key="3">
    <source>
        <dbReference type="Proteomes" id="UP000552644"/>
    </source>
</evidence>
<keyword evidence="2" id="KW-0238">DNA-binding</keyword>
<accession>A0A7W7QQP3</accession>
<dbReference type="Pfam" id="PF03551">
    <property type="entry name" value="PadR"/>
    <property type="match status" value="1"/>
</dbReference>
<dbReference type="InterPro" id="IPR036388">
    <property type="entry name" value="WH-like_DNA-bd_sf"/>
</dbReference>